<reference evidence="2 3" key="1">
    <citation type="journal article" date="2012" name="BMC Genomics">
        <title>Complete genome sequence of Saccharothrix espanaensis DSM 44229T and comparison to the other completely sequenced Pseudonocardiaceae.</title>
        <authorList>
            <person name="Strobel T."/>
            <person name="Al-Dilaimi A."/>
            <person name="Blom J."/>
            <person name="Gessner A."/>
            <person name="Kalinowski J."/>
            <person name="Luzhetska M."/>
            <person name="Puhler A."/>
            <person name="Szczepanowski R."/>
            <person name="Bechthold A."/>
            <person name="Ruckert C."/>
        </authorList>
    </citation>
    <scope>NUCLEOTIDE SEQUENCE [LARGE SCALE GENOMIC DNA]</scope>
    <source>
        <strain evidence="3">ATCC 51144 / DSM 44229 / JCM 9112 / NBRC 15066 / NRRL 15764</strain>
    </source>
</reference>
<evidence type="ECO:0000313" key="2">
    <source>
        <dbReference type="EMBL" id="CCH31130.1"/>
    </source>
</evidence>
<dbReference type="Proteomes" id="UP000006281">
    <property type="component" value="Chromosome"/>
</dbReference>
<name>K0JTM5_SACES</name>
<sequence>MRAGAWCAGRVAFSGFDHRLLGALRRADVTWSRTYVLQRVLRAVSGTTLFSRHVAAVSGVAGELPRLQGVLANFADTAQPRASLLRALCAGADEAVGRAMAQWGDEPVLVRAHRTVSGLVAALDDPAGHTPSRWKDLALTAAADLDGLAPHLRRLVERRFDTAWAAPDGEFTPAGLDLVADEVACLVAAADRDPHTLAADLAGTHLSGTHLAGAGDAASVRRVLLPVPVRYRVAVVVHGASTLARISALDPTAAVSSFADVEPLGFGATGGRLRAFAGRVATPGQACLVACEVRAVDEASAARAARRALSELLDQYAAGHRLVVLAPGPAAFVSAVDSGKSGVVLPRRQSVDRAEPLVPGWPSALRGGLRMAHVARTTEAAMPATALAWVTLEACGLENRADLASALSLQALRQQVAETHQQLHQAAAEVLGDARARAGESRRRVVALRRALERCPQDHPDHAGLRARADRTERELVAAQRHERLVEEQVGEGVRLLGRYARCDGFGRLLDLNTWVDVLLPGRPEEDPALTTARTALDGVVAHTSPLASHQVEEWSTRLADPRACAAWLEESRRRTALFLDTLYVVRNVAFHSGRFRTAGDVALAAGASLAVDFALEVLGNWYRTSPGSAASPSRVVSALADRQRAVVSRLGKRAKPLYALDVARLTGPDDDVWHRQS</sequence>
<dbReference type="KEGG" id="sesp:BN6_38400"/>
<feature type="coiled-coil region" evidence="1">
    <location>
        <begin position="462"/>
        <end position="489"/>
    </location>
</feature>
<keyword evidence="3" id="KW-1185">Reference proteome</keyword>
<dbReference type="HOGENOM" id="CLU_405376_0_0_11"/>
<keyword evidence="1" id="KW-0175">Coiled coil</keyword>
<dbReference type="AlphaFoldDB" id="K0JTM5"/>
<evidence type="ECO:0000313" key="3">
    <source>
        <dbReference type="Proteomes" id="UP000006281"/>
    </source>
</evidence>
<dbReference type="eggNOG" id="ENOG503410D">
    <property type="taxonomic scope" value="Bacteria"/>
</dbReference>
<accession>K0JTM5</accession>
<dbReference type="STRING" id="1179773.BN6_38400"/>
<dbReference type="PATRIC" id="fig|1179773.3.peg.3841"/>
<protein>
    <submittedName>
        <fullName evidence="2">Uncharacterized protein</fullName>
    </submittedName>
</protein>
<gene>
    <name evidence="2" type="ordered locus">BN6_38400</name>
</gene>
<dbReference type="EMBL" id="HE804045">
    <property type="protein sequence ID" value="CCH31130.1"/>
    <property type="molecule type" value="Genomic_DNA"/>
</dbReference>
<proteinExistence type="predicted"/>
<organism evidence="2 3">
    <name type="scientific">Saccharothrix espanaensis (strain ATCC 51144 / DSM 44229 / JCM 9112 / NBRC 15066 / NRRL 15764)</name>
    <dbReference type="NCBI Taxonomy" id="1179773"/>
    <lineage>
        <taxon>Bacteria</taxon>
        <taxon>Bacillati</taxon>
        <taxon>Actinomycetota</taxon>
        <taxon>Actinomycetes</taxon>
        <taxon>Pseudonocardiales</taxon>
        <taxon>Pseudonocardiaceae</taxon>
        <taxon>Saccharothrix</taxon>
    </lineage>
</organism>
<evidence type="ECO:0000256" key="1">
    <source>
        <dbReference type="SAM" id="Coils"/>
    </source>
</evidence>